<keyword evidence="2" id="KW-0863">Zinc-finger</keyword>
<accession>A0A286U5B1</accession>
<evidence type="ECO:0000256" key="1">
    <source>
        <dbReference type="ARBA" id="ARBA00022664"/>
    </source>
</evidence>
<dbReference type="InterPro" id="IPR001878">
    <property type="entry name" value="Znf_CCHC"/>
</dbReference>
<dbReference type="Proteomes" id="UP000217199">
    <property type="component" value="Unassembled WGS sequence"/>
</dbReference>
<feature type="compositionally biased region" description="Pro residues" evidence="3">
    <location>
        <begin position="7"/>
        <end position="34"/>
    </location>
</feature>
<organism evidence="5 6">
    <name type="scientific">Pyrrhoderma noxium</name>
    <dbReference type="NCBI Taxonomy" id="2282107"/>
    <lineage>
        <taxon>Eukaryota</taxon>
        <taxon>Fungi</taxon>
        <taxon>Dikarya</taxon>
        <taxon>Basidiomycota</taxon>
        <taxon>Agaricomycotina</taxon>
        <taxon>Agaricomycetes</taxon>
        <taxon>Hymenochaetales</taxon>
        <taxon>Hymenochaetaceae</taxon>
        <taxon>Pyrrhoderma</taxon>
    </lineage>
</organism>
<name>A0A286U5B1_9AGAM</name>
<dbReference type="PANTHER" id="PTHR15503">
    <property type="entry name" value="LDOC1 RELATED"/>
    <property type="match status" value="1"/>
</dbReference>
<keyword evidence="2" id="KW-0862">Zinc</keyword>
<dbReference type="Gene3D" id="4.10.60.10">
    <property type="entry name" value="Zinc finger, CCHC-type"/>
    <property type="match status" value="1"/>
</dbReference>
<dbReference type="InterPro" id="IPR005162">
    <property type="entry name" value="Retrotrans_gag_dom"/>
</dbReference>
<evidence type="ECO:0000259" key="4">
    <source>
        <dbReference type="PROSITE" id="PS50158"/>
    </source>
</evidence>
<protein>
    <recommendedName>
        <fullName evidence="4">CCHC-type domain-containing protein</fullName>
    </recommendedName>
</protein>
<sequence length="374" mass="42711">MSRNPGSAPPPVPPPVPPPGPPPGLPPVPPPGPQQNPQVYVKEISINKPPIFTGATNRARKWLADVQAYLMLNQAVYNNDEKRILFALSYMRSTDYNAGLSEAEKWADLWMEQHWNNLGLWADFEQAFKDRFITSDEAGEAIRELNKLKVKNQKYDEYINTFQMLARQAKITEYNALMPYFLQGLPTKLVESAYNSTQLPDTMDKWYDYVRKIGIQWNNMNQLLQGRGITVKSPTVKDPDAMDVDRVQLSKNQRTEYLKEGKCFNCGRKGHISRNCNTERNSNGTWRPRNNNNWNNNQNNQNNQGSSNPRPSGFFKQRQVRQTETEEQPEAPAPQMMEYGLSSKARAAHIATLLGGITEEERNSIFSELNEQGF</sequence>
<evidence type="ECO:0000256" key="2">
    <source>
        <dbReference type="PROSITE-ProRule" id="PRU00047"/>
    </source>
</evidence>
<dbReference type="STRING" id="2282107.A0A286U5B1"/>
<evidence type="ECO:0000313" key="5">
    <source>
        <dbReference type="EMBL" id="PAV14748.1"/>
    </source>
</evidence>
<dbReference type="GO" id="GO:0003676">
    <property type="term" value="F:nucleic acid binding"/>
    <property type="evidence" value="ECO:0007669"/>
    <property type="project" value="InterPro"/>
</dbReference>
<dbReference type="SUPFAM" id="SSF57756">
    <property type="entry name" value="Retrovirus zinc finger-like domains"/>
    <property type="match status" value="1"/>
</dbReference>
<proteinExistence type="predicted"/>
<keyword evidence="1" id="KW-0507">mRNA processing</keyword>
<dbReference type="PANTHER" id="PTHR15503:SF22">
    <property type="entry name" value="TRANSPOSON TY3-I GAG POLYPROTEIN"/>
    <property type="match status" value="1"/>
</dbReference>
<feature type="compositionally biased region" description="Low complexity" evidence="3">
    <location>
        <begin position="281"/>
        <end position="313"/>
    </location>
</feature>
<dbReference type="Pfam" id="PF00098">
    <property type="entry name" value="zf-CCHC"/>
    <property type="match status" value="1"/>
</dbReference>
<reference evidence="5 6" key="1">
    <citation type="journal article" date="2017" name="Mol. Ecol.">
        <title>Comparative and population genomic landscape of Phellinus noxius: A hypervariable fungus causing root rot in trees.</title>
        <authorList>
            <person name="Chung C.L."/>
            <person name="Lee T.J."/>
            <person name="Akiba M."/>
            <person name="Lee H.H."/>
            <person name="Kuo T.H."/>
            <person name="Liu D."/>
            <person name="Ke H.M."/>
            <person name="Yokoi T."/>
            <person name="Roa M.B."/>
            <person name="Lu M.J."/>
            <person name="Chang Y.Y."/>
            <person name="Ann P.J."/>
            <person name="Tsai J.N."/>
            <person name="Chen C.Y."/>
            <person name="Tzean S.S."/>
            <person name="Ota Y."/>
            <person name="Hattori T."/>
            <person name="Sahashi N."/>
            <person name="Liou R.F."/>
            <person name="Kikuchi T."/>
            <person name="Tsai I.J."/>
        </authorList>
    </citation>
    <scope>NUCLEOTIDE SEQUENCE [LARGE SCALE GENOMIC DNA]</scope>
    <source>
        <strain evidence="5 6">FFPRI411160</strain>
    </source>
</reference>
<dbReference type="SMART" id="SM00343">
    <property type="entry name" value="ZnF_C2HC"/>
    <property type="match status" value="1"/>
</dbReference>
<comment type="caution">
    <text evidence="5">The sequence shown here is derived from an EMBL/GenBank/DDBJ whole genome shotgun (WGS) entry which is preliminary data.</text>
</comment>
<dbReference type="Pfam" id="PF03732">
    <property type="entry name" value="Retrotrans_gag"/>
    <property type="match status" value="1"/>
</dbReference>
<feature type="domain" description="CCHC-type" evidence="4">
    <location>
        <begin position="262"/>
        <end position="276"/>
    </location>
</feature>
<dbReference type="InterPro" id="IPR036875">
    <property type="entry name" value="Znf_CCHC_sf"/>
</dbReference>
<dbReference type="OrthoDB" id="3263571at2759"/>
<evidence type="ECO:0000313" key="6">
    <source>
        <dbReference type="Proteomes" id="UP000217199"/>
    </source>
</evidence>
<dbReference type="InParanoid" id="A0A286U5B1"/>
<keyword evidence="6" id="KW-1185">Reference proteome</keyword>
<gene>
    <name evidence="5" type="ORF">PNOK_0982700</name>
</gene>
<dbReference type="AlphaFoldDB" id="A0A286U5B1"/>
<feature type="region of interest" description="Disordered" evidence="3">
    <location>
        <begin position="270"/>
        <end position="335"/>
    </location>
</feature>
<evidence type="ECO:0000256" key="3">
    <source>
        <dbReference type="SAM" id="MobiDB-lite"/>
    </source>
</evidence>
<dbReference type="GO" id="GO:0008270">
    <property type="term" value="F:zinc ion binding"/>
    <property type="evidence" value="ECO:0007669"/>
    <property type="project" value="UniProtKB-KW"/>
</dbReference>
<dbReference type="PROSITE" id="PS50158">
    <property type="entry name" value="ZF_CCHC"/>
    <property type="match status" value="1"/>
</dbReference>
<keyword evidence="2" id="KW-0479">Metal-binding</keyword>
<dbReference type="EMBL" id="NBII01000012">
    <property type="protein sequence ID" value="PAV14748.1"/>
    <property type="molecule type" value="Genomic_DNA"/>
</dbReference>
<dbReference type="GO" id="GO:0006397">
    <property type="term" value="P:mRNA processing"/>
    <property type="evidence" value="ECO:0007669"/>
    <property type="project" value="UniProtKB-KW"/>
</dbReference>
<dbReference type="InterPro" id="IPR032567">
    <property type="entry name" value="RTL1-rel"/>
</dbReference>
<feature type="region of interest" description="Disordered" evidence="3">
    <location>
        <begin position="1"/>
        <end position="37"/>
    </location>
</feature>